<dbReference type="Proteomes" id="UP001611450">
    <property type="component" value="Unassembled WGS sequence"/>
</dbReference>
<evidence type="ECO:0000313" key="2">
    <source>
        <dbReference type="Proteomes" id="UP001611450"/>
    </source>
</evidence>
<protein>
    <submittedName>
        <fullName evidence="1">Uncharacterized protein</fullName>
    </submittedName>
</protein>
<gene>
    <name evidence="1" type="ORF">ACH47G_00635</name>
</gene>
<sequence>MSDSLEASLHLARRIVTEPPMRLRSFLRDKTGGEQAAAADARTERLDELEHRLLLLGDTIAVLARGLEQLPSSDTDDRRRADAAQQAHRILIAEHLTTTSAPQ</sequence>
<keyword evidence="2" id="KW-1185">Reference proteome</keyword>
<accession>A0ABW7W8D5</accession>
<comment type="caution">
    <text evidence="1">The sequence shown here is derived from an EMBL/GenBank/DDBJ whole genome shotgun (WGS) entry which is preliminary data.</text>
</comment>
<dbReference type="EMBL" id="JBIRXV010000001">
    <property type="protein sequence ID" value="MFI2318972.1"/>
    <property type="molecule type" value="Genomic_DNA"/>
</dbReference>
<reference evidence="1 2" key="1">
    <citation type="submission" date="2024-10" db="EMBL/GenBank/DDBJ databases">
        <title>The Natural Products Discovery Center: Release of the First 8490 Sequenced Strains for Exploring Actinobacteria Biosynthetic Diversity.</title>
        <authorList>
            <person name="Kalkreuter E."/>
            <person name="Kautsar S.A."/>
            <person name="Yang D."/>
            <person name="Bader C.D."/>
            <person name="Teijaro C.N."/>
            <person name="Fluegel L."/>
            <person name="Davis C.M."/>
            <person name="Simpson J.R."/>
            <person name="Lauterbach L."/>
            <person name="Steele A.D."/>
            <person name="Gui C."/>
            <person name="Meng S."/>
            <person name="Li G."/>
            <person name="Viehrig K."/>
            <person name="Ye F."/>
            <person name="Su P."/>
            <person name="Kiefer A.F."/>
            <person name="Nichols A."/>
            <person name="Cepeda A.J."/>
            <person name="Yan W."/>
            <person name="Fan B."/>
            <person name="Jiang Y."/>
            <person name="Adhikari A."/>
            <person name="Zheng C.-J."/>
            <person name="Schuster L."/>
            <person name="Cowan T.M."/>
            <person name="Smanski M.J."/>
            <person name="Chevrette M.G."/>
            <person name="De Carvalho L.P.S."/>
            <person name="Shen B."/>
        </authorList>
    </citation>
    <scope>NUCLEOTIDE SEQUENCE [LARGE SCALE GENOMIC DNA]</scope>
    <source>
        <strain evidence="1 2">NPDC019626</strain>
    </source>
</reference>
<name>A0ABW7W8D5_9NOCA</name>
<evidence type="ECO:0000313" key="1">
    <source>
        <dbReference type="EMBL" id="MFI2318972.1"/>
    </source>
</evidence>
<organism evidence="1 2">
    <name type="scientific">Nocardia beijingensis</name>
    <dbReference type="NCBI Taxonomy" id="95162"/>
    <lineage>
        <taxon>Bacteria</taxon>
        <taxon>Bacillati</taxon>
        <taxon>Actinomycetota</taxon>
        <taxon>Actinomycetes</taxon>
        <taxon>Mycobacteriales</taxon>
        <taxon>Nocardiaceae</taxon>
        <taxon>Nocardia</taxon>
    </lineage>
</organism>
<proteinExistence type="predicted"/>
<dbReference type="RefSeq" id="WP_396946146.1">
    <property type="nucleotide sequence ID" value="NZ_JBIRXV010000001.1"/>
</dbReference>